<evidence type="ECO:0000256" key="1">
    <source>
        <dbReference type="ARBA" id="ARBA00001913"/>
    </source>
</evidence>
<dbReference type="SUPFAM" id="SSF53474">
    <property type="entry name" value="alpha/beta-Hydrolases"/>
    <property type="match status" value="1"/>
</dbReference>
<evidence type="ECO:0000313" key="17">
    <source>
        <dbReference type="Proteomes" id="UP000001542"/>
    </source>
</evidence>
<dbReference type="GO" id="GO:0016298">
    <property type="term" value="F:lipase activity"/>
    <property type="evidence" value="ECO:0000318"/>
    <property type="project" value="GO_Central"/>
</dbReference>
<dbReference type="CDD" id="cd00519">
    <property type="entry name" value="Lipase_3"/>
    <property type="match status" value="1"/>
</dbReference>
<keyword evidence="12" id="KW-0472">Membrane</keyword>
<keyword evidence="6" id="KW-0479">Metal-binding</keyword>
<dbReference type="GO" id="GO:0046872">
    <property type="term" value="F:metal ion binding"/>
    <property type="evidence" value="ECO:0007669"/>
    <property type="project" value="UniProtKB-KW"/>
</dbReference>
<proteinExistence type="predicted"/>
<dbReference type="PANTHER" id="PTHR45792">
    <property type="entry name" value="DIACYLGLYCEROL LIPASE HOMOLOG-RELATED"/>
    <property type="match status" value="1"/>
</dbReference>
<evidence type="ECO:0000259" key="15">
    <source>
        <dbReference type="Pfam" id="PF01764"/>
    </source>
</evidence>
<evidence type="ECO:0000256" key="8">
    <source>
        <dbReference type="ARBA" id="ARBA00022837"/>
    </source>
</evidence>
<dbReference type="SMR" id="A2DT13"/>
<evidence type="ECO:0000256" key="12">
    <source>
        <dbReference type="ARBA" id="ARBA00023136"/>
    </source>
</evidence>
<dbReference type="GO" id="GO:0005886">
    <property type="term" value="C:plasma membrane"/>
    <property type="evidence" value="ECO:0007669"/>
    <property type="project" value="UniProtKB-SubCell"/>
</dbReference>
<sequence>MSSIFSSITSALQYAWDKAIGSHLSIKYTGVAYMALTNPTGLTFSYFFTAFMETLKDPAKCSPVKLSKAQLKYFLLLATLSSQVYQPPEERKFPEEAGEIIYEDSQSKIDKAPFVVFNSNELNKIIVAIRGSYTFADFITDLKASAIEVDGIMMHSGVFFAANALFVRIEEFIVQKSRELNRPIVFTGHSLGSGVAAISAILMKKHYPEIDVTAACFAPVASISGEEWIDTTRYITSFCLGVDPVPFLSLHNVAQVSQTGMPEIINEIIQDAVSRDVTKPILNPSDLNFEENPFESQPPTLDQIKADIKIVTRRTTALYPPGTTYHLSMEGKTFKKAKLELINNNIEYFGSFRKGMDEKHHSMDLYHDCIEELYNNS</sequence>
<accession>A2DT13</accession>
<dbReference type="InterPro" id="IPR029058">
    <property type="entry name" value="AB_hydrolase_fold"/>
</dbReference>
<keyword evidence="9" id="KW-0442">Lipid degradation</keyword>
<keyword evidence="7" id="KW-0378">Hydrolase</keyword>
<dbReference type="Proteomes" id="UP000001542">
    <property type="component" value="Unassembled WGS sequence"/>
</dbReference>
<keyword evidence="8" id="KW-0106">Calcium</keyword>
<evidence type="ECO:0000256" key="2">
    <source>
        <dbReference type="ARBA" id="ARBA00004651"/>
    </source>
</evidence>
<comment type="subcellular location">
    <subcellularLocation>
        <location evidence="2">Cell membrane</location>
        <topology evidence="2">Multi-pass membrane protein</topology>
    </subcellularLocation>
</comment>
<gene>
    <name evidence="16" type="ORF">TVAG_004510</name>
</gene>
<evidence type="ECO:0000256" key="13">
    <source>
        <dbReference type="ARBA" id="ARBA00024531"/>
    </source>
</evidence>
<keyword evidence="3" id="KW-1003">Cell membrane</keyword>
<keyword evidence="5" id="KW-0812">Transmembrane</keyword>
<keyword evidence="11" id="KW-0443">Lipid metabolism</keyword>
<evidence type="ECO:0000256" key="6">
    <source>
        <dbReference type="ARBA" id="ARBA00022723"/>
    </source>
</evidence>
<reference evidence="16" key="2">
    <citation type="journal article" date="2007" name="Science">
        <title>Draft genome sequence of the sexually transmitted pathogen Trichomonas vaginalis.</title>
        <authorList>
            <person name="Carlton J.M."/>
            <person name="Hirt R.P."/>
            <person name="Silva J.C."/>
            <person name="Delcher A.L."/>
            <person name="Schatz M."/>
            <person name="Zhao Q."/>
            <person name="Wortman J.R."/>
            <person name="Bidwell S.L."/>
            <person name="Alsmark U.C.M."/>
            <person name="Besteiro S."/>
            <person name="Sicheritz-Ponten T."/>
            <person name="Noel C.J."/>
            <person name="Dacks J.B."/>
            <person name="Foster P.G."/>
            <person name="Simillion C."/>
            <person name="Van de Peer Y."/>
            <person name="Miranda-Saavedra D."/>
            <person name="Barton G.J."/>
            <person name="Westrop G.D."/>
            <person name="Mueller S."/>
            <person name="Dessi D."/>
            <person name="Fiori P.L."/>
            <person name="Ren Q."/>
            <person name="Paulsen I."/>
            <person name="Zhang H."/>
            <person name="Bastida-Corcuera F.D."/>
            <person name="Simoes-Barbosa A."/>
            <person name="Brown M.T."/>
            <person name="Hayes R.D."/>
            <person name="Mukherjee M."/>
            <person name="Okumura C.Y."/>
            <person name="Schneider R."/>
            <person name="Smith A.J."/>
            <person name="Vanacova S."/>
            <person name="Villalvazo M."/>
            <person name="Haas B.J."/>
            <person name="Pertea M."/>
            <person name="Feldblyum T.V."/>
            <person name="Utterback T.R."/>
            <person name="Shu C.L."/>
            <person name="Osoegawa K."/>
            <person name="de Jong P.J."/>
            <person name="Hrdy I."/>
            <person name="Horvathova L."/>
            <person name="Zubacova Z."/>
            <person name="Dolezal P."/>
            <person name="Malik S.B."/>
            <person name="Logsdon J.M. Jr."/>
            <person name="Henze K."/>
            <person name="Gupta A."/>
            <person name="Wang C.C."/>
            <person name="Dunne R.L."/>
            <person name="Upcroft J.A."/>
            <person name="Upcroft P."/>
            <person name="White O."/>
            <person name="Salzberg S.L."/>
            <person name="Tang P."/>
            <person name="Chiu C.-H."/>
            <person name="Lee Y.-S."/>
            <person name="Embley T.M."/>
            <person name="Coombs G.H."/>
            <person name="Mottram J.C."/>
            <person name="Tachezy J."/>
            <person name="Fraser-Liggett C.M."/>
            <person name="Johnson P.J."/>
        </authorList>
    </citation>
    <scope>NUCLEOTIDE SEQUENCE [LARGE SCALE GENOMIC DNA]</scope>
    <source>
        <strain evidence="16">G3</strain>
    </source>
</reference>
<protein>
    <recommendedName>
        <fullName evidence="14">sn-1-specific diacylglycerol lipase</fullName>
        <ecNumber evidence="14">3.1.1.116</ecNumber>
    </recommendedName>
</protein>
<name>A2DT13_TRIV3</name>
<comment type="cofactor">
    <cofactor evidence="1">
        <name>Ca(2+)</name>
        <dbReference type="ChEBI" id="CHEBI:29108"/>
    </cofactor>
</comment>
<dbReference type="PANTHER" id="PTHR45792:SF8">
    <property type="entry name" value="DIACYLGLYCEROL LIPASE-ALPHA"/>
    <property type="match status" value="1"/>
</dbReference>
<dbReference type="eggNOG" id="KOG2088">
    <property type="taxonomic scope" value="Eukaryota"/>
</dbReference>
<dbReference type="InterPro" id="IPR002921">
    <property type="entry name" value="Fungal_lipase-type"/>
</dbReference>
<dbReference type="EMBL" id="DS113242">
    <property type="protein sequence ID" value="EAY16420.1"/>
    <property type="molecule type" value="Genomic_DNA"/>
</dbReference>
<dbReference type="InterPro" id="IPR052214">
    <property type="entry name" value="DAG_Lipase-Related"/>
</dbReference>
<dbReference type="VEuPathDB" id="TrichDB:TVAGG3_0649150"/>
<dbReference type="Pfam" id="PF01764">
    <property type="entry name" value="Lipase_3"/>
    <property type="match status" value="1"/>
</dbReference>
<evidence type="ECO:0000256" key="5">
    <source>
        <dbReference type="ARBA" id="ARBA00022692"/>
    </source>
</evidence>
<dbReference type="OrthoDB" id="438440at2759"/>
<dbReference type="Gene3D" id="3.40.50.1820">
    <property type="entry name" value="alpha/beta hydrolase"/>
    <property type="match status" value="1"/>
</dbReference>
<organism evidence="16 17">
    <name type="scientific">Trichomonas vaginalis (strain ATCC PRA-98 / G3)</name>
    <dbReference type="NCBI Taxonomy" id="412133"/>
    <lineage>
        <taxon>Eukaryota</taxon>
        <taxon>Metamonada</taxon>
        <taxon>Parabasalia</taxon>
        <taxon>Trichomonadida</taxon>
        <taxon>Trichomonadidae</taxon>
        <taxon>Trichomonas</taxon>
    </lineage>
</organism>
<evidence type="ECO:0000256" key="10">
    <source>
        <dbReference type="ARBA" id="ARBA00022989"/>
    </source>
</evidence>
<evidence type="ECO:0000313" key="16">
    <source>
        <dbReference type="EMBL" id="EAY16420.1"/>
    </source>
</evidence>
<dbReference type="InParanoid" id="A2DT13"/>
<evidence type="ECO:0000256" key="14">
    <source>
        <dbReference type="ARBA" id="ARBA00026104"/>
    </source>
</evidence>
<evidence type="ECO:0000256" key="9">
    <source>
        <dbReference type="ARBA" id="ARBA00022963"/>
    </source>
</evidence>
<dbReference type="GO" id="GO:0016042">
    <property type="term" value="P:lipid catabolic process"/>
    <property type="evidence" value="ECO:0000318"/>
    <property type="project" value="GO_Central"/>
</dbReference>
<dbReference type="VEuPathDB" id="TrichDB:TVAG_004510"/>
<keyword evidence="10" id="KW-1133">Transmembrane helix</keyword>
<keyword evidence="4" id="KW-0597">Phosphoprotein</keyword>
<evidence type="ECO:0000256" key="7">
    <source>
        <dbReference type="ARBA" id="ARBA00022801"/>
    </source>
</evidence>
<dbReference type="KEGG" id="tva:4774429"/>
<dbReference type="EC" id="3.1.1.116" evidence="14"/>
<evidence type="ECO:0000256" key="3">
    <source>
        <dbReference type="ARBA" id="ARBA00022475"/>
    </source>
</evidence>
<reference evidence="16" key="1">
    <citation type="submission" date="2006-10" db="EMBL/GenBank/DDBJ databases">
        <authorList>
            <person name="Amadeo P."/>
            <person name="Zhao Q."/>
            <person name="Wortman J."/>
            <person name="Fraser-Liggett C."/>
            <person name="Carlton J."/>
        </authorList>
    </citation>
    <scope>NUCLEOTIDE SEQUENCE</scope>
    <source>
        <strain evidence="16">G3</strain>
    </source>
</reference>
<dbReference type="RefSeq" id="XP_001328643.1">
    <property type="nucleotide sequence ID" value="XM_001328608.1"/>
</dbReference>
<feature type="domain" description="Fungal lipase-type" evidence="15">
    <location>
        <begin position="126"/>
        <end position="250"/>
    </location>
</feature>
<evidence type="ECO:0000256" key="11">
    <source>
        <dbReference type="ARBA" id="ARBA00023098"/>
    </source>
</evidence>
<comment type="catalytic activity">
    <reaction evidence="13">
        <text>a 1,2-diacyl-sn-glycerol + H2O = a 2-acylglycerol + a fatty acid + H(+)</text>
        <dbReference type="Rhea" id="RHEA:33275"/>
        <dbReference type="ChEBI" id="CHEBI:15377"/>
        <dbReference type="ChEBI" id="CHEBI:15378"/>
        <dbReference type="ChEBI" id="CHEBI:17389"/>
        <dbReference type="ChEBI" id="CHEBI:17815"/>
        <dbReference type="ChEBI" id="CHEBI:28868"/>
        <dbReference type="EC" id="3.1.1.116"/>
    </reaction>
    <physiologicalReaction direction="left-to-right" evidence="13">
        <dbReference type="Rhea" id="RHEA:33276"/>
    </physiologicalReaction>
</comment>
<dbReference type="AlphaFoldDB" id="A2DT13"/>
<keyword evidence="17" id="KW-1185">Reference proteome</keyword>
<evidence type="ECO:0000256" key="4">
    <source>
        <dbReference type="ARBA" id="ARBA00022553"/>
    </source>
</evidence>